<protein>
    <submittedName>
        <fullName evidence="1">Uncharacterized protein</fullName>
    </submittedName>
</protein>
<comment type="caution">
    <text evidence="1">The sequence shown here is derived from an EMBL/GenBank/DDBJ whole genome shotgun (WGS) entry which is preliminary data.</text>
</comment>
<dbReference type="EMBL" id="MDYN01000028">
    <property type="protein sequence ID" value="OQD81337.1"/>
    <property type="molecule type" value="Genomic_DNA"/>
</dbReference>
<keyword evidence="2" id="KW-1185">Reference proteome</keyword>
<organism evidence="1 2">
    <name type="scientific">Penicillium antarcticum</name>
    <dbReference type="NCBI Taxonomy" id="416450"/>
    <lineage>
        <taxon>Eukaryota</taxon>
        <taxon>Fungi</taxon>
        <taxon>Dikarya</taxon>
        <taxon>Ascomycota</taxon>
        <taxon>Pezizomycotina</taxon>
        <taxon>Eurotiomycetes</taxon>
        <taxon>Eurotiomycetidae</taxon>
        <taxon>Eurotiales</taxon>
        <taxon>Aspergillaceae</taxon>
        <taxon>Penicillium</taxon>
    </lineage>
</organism>
<dbReference type="Proteomes" id="UP000191672">
    <property type="component" value="Unassembled WGS sequence"/>
</dbReference>
<gene>
    <name evidence="1" type="ORF">PENANT_c028G03371</name>
</gene>
<sequence length="72" mass="7715">MGGNNVFIELEFASNSRANLAEELGWTAKAGLTKLEAACLDEVKTLMGETDRNDTLLAKATVAKKKGESRSV</sequence>
<proteinExistence type="predicted"/>
<reference evidence="2" key="1">
    <citation type="journal article" date="2017" name="Nat. Microbiol.">
        <title>Global analysis of biosynthetic gene clusters reveals vast potential of secondary metabolite production in Penicillium species.</title>
        <authorList>
            <person name="Nielsen J.C."/>
            <person name="Grijseels S."/>
            <person name="Prigent S."/>
            <person name="Ji B."/>
            <person name="Dainat J."/>
            <person name="Nielsen K.F."/>
            <person name="Frisvad J.C."/>
            <person name="Workman M."/>
            <person name="Nielsen J."/>
        </authorList>
    </citation>
    <scope>NUCLEOTIDE SEQUENCE [LARGE SCALE GENOMIC DNA]</scope>
    <source>
        <strain evidence="2">IBT 31811</strain>
    </source>
</reference>
<name>A0A1V6PX99_9EURO</name>
<accession>A0A1V6PX99</accession>
<dbReference type="AlphaFoldDB" id="A0A1V6PX99"/>
<evidence type="ECO:0000313" key="1">
    <source>
        <dbReference type="EMBL" id="OQD81337.1"/>
    </source>
</evidence>
<evidence type="ECO:0000313" key="2">
    <source>
        <dbReference type="Proteomes" id="UP000191672"/>
    </source>
</evidence>